<feature type="transmembrane region" description="Helical" evidence="15">
    <location>
        <begin position="463"/>
        <end position="484"/>
    </location>
</feature>
<evidence type="ECO:0000313" key="17">
    <source>
        <dbReference type="Proteomes" id="UP000199213"/>
    </source>
</evidence>
<protein>
    <submittedName>
        <fullName evidence="16">Solute carrier family 5 (High affinity choline transporter), member 7</fullName>
    </submittedName>
</protein>
<comment type="similarity">
    <text evidence="2 13">Belongs to the sodium:solute symporter (SSF) (TC 2.A.21) family.</text>
</comment>
<evidence type="ECO:0000256" key="9">
    <source>
        <dbReference type="ARBA" id="ARBA00023065"/>
    </source>
</evidence>
<dbReference type="InterPro" id="IPR038377">
    <property type="entry name" value="Na/Glc_symporter_sf"/>
</dbReference>
<dbReference type="PANTHER" id="PTHR45897:SF4">
    <property type="entry name" value="HIGH-AFFINITY CHOLINE TRANSPORTER 1"/>
    <property type="match status" value="1"/>
</dbReference>
<dbReference type="InterPro" id="IPR052244">
    <property type="entry name" value="Choline_transporter"/>
</dbReference>
<feature type="compositionally biased region" description="Basic and acidic residues" evidence="14">
    <location>
        <begin position="586"/>
        <end position="595"/>
    </location>
</feature>
<feature type="region of interest" description="Disordered" evidence="14">
    <location>
        <begin position="558"/>
        <end position="595"/>
    </location>
</feature>
<dbReference type="AlphaFoldDB" id="A0A1G9EUT9"/>
<evidence type="ECO:0000256" key="15">
    <source>
        <dbReference type="SAM" id="Phobius"/>
    </source>
</evidence>
<dbReference type="PROSITE" id="PS50283">
    <property type="entry name" value="NA_SOLUT_SYMP_3"/>
    <property type="match status" value="1"/>
</dbReference>
<feature type="transmembrane region" description="Helical" evidence="15">
    <location>
        <begin position="178"/>
        <end position="201"/>
    </location>
</feature>
<evidence type="ECO:0000256" key="6">
    <source>
        <dbReference type="ARBA" id="ARBA00022979"/>
    </source>
</evidence>
<feature type="transmembrane region" description="Helical" evidence="15">
    <location>
        <begin position="64"/>
        <end position="85"/>
    </location>
</feature>
<feature type="compositionally biased region" description="Basic and acidic residues" evidence="14">
    <location>
        <begin position="1"/>
        <end position="12"/>
    </location>
</feature>
<evidence type="ECO:0000256" key="11">
    <source>
        <dbReference type="ARBA" id="ARBA00023180"/>
    </source>
</evidence>
<keyword evidence="7 15" id="KW-1133">Transmembrane helix</keyword>
<evidence type="ECO:0000256" key="3">
    <source>
        <dbReference type="ARBA" id="ARBA00022448"/>
    </source>
</evidence>
<feature type="region of interest" description="Disordered" evidence="14">
    <location>
        <begin position="1"/>
        <end position="34"/>
    </location>
</feature>
<dbReference type="EMBL" id="FNFM01000013">
    <property type="protein sequence ID" value="SDK79909.1"/>
    <property type="molecule type" value="Genomic_DNA"/>
</dbReference>
<keyword evidence="10 15" id="KW-0472">Membrane</keyword>
<dbReference type="Proteomes" id="UP000199213">
    <property type="component" value="Unassembled WGS sequence"/>
</dbReference>
<feature type="transmembrane region" description="Helical" evidence="15">
    <location>
        <begin position="38"/>
        <end position="58"/>
    </location>
</feature>
<sequence length="595" mass="63162">MVSNRSDSDTEGKNVPAETRTNGDDSTRPPVAHKGKKGMAKIGIFVIVLAFALTYVALAEPNVSWPGLIAMLAFYALFYWLGAFVAARRGGGLGDTMVAGRNMPLWIGVFTMTATWVGGGYISGTAESTFNSGLAWAQAPWGYALSLLIGGLFFAKKMRRGRFTTMLDPIDIRFGKKVAGLGAIPAILGEIFWTGAILTALGTTFGTIIGLDFTVSIILSAVIAVAYTVVGGMWSVAITDVVQVVVIFIGLIVAVPFAASAVGGLGEAWAAYPSNFDFESYASLFPPLTGWDDPAWGHSYWNWWDAGIALVLGGIPWQVYFQRVLSSSSPKNARRLSVGASVMCVLAAIPPVLIGVVATAANFQAEGAPPLDNPSMVLPYVLRYLLPTGAAALGLGVLAAAVMSSVDSSVLSASSLTGWNVYRRLVRPKAGPEQVQKVIRRLIVIIGAAATLMALQASSVYDLWYLASDLIFVMLFPLLVCALFVPFANRIGATAGFVVAVLLRFSAGEDTFGLAPVLPWPWYEDGAVLFPFRTVTMVAALLTIIVVSALTRGKSEPVPMAALEPDTPERARWGNDLTEDSGSGQDPKEATKAEV</sequence>
<keyword evidence="9" id="KW-0406">Ion transport</keyword>
<feature type="transmembrane region" description="Helical" evidence="15">
    <location>
        <begin position="381"/>
        <end position="402"/>
    </location>
</feature>
<keyword evidence="5" id="KW-0769">Symport</keyword>
<evidence type="ECO:0000256" key="7">
    <source>
        <dbReference type="ARBA" id="ARBA00022989"/>
    </source>
</evidence>
<reference evidence="17" key="1">
    <citation type="submission" date="2016-10" db="EMBL/GenBank/DDBJ databases">
        <authorList>
            <person name="Varghese N."/>
            <person name="Submissions S."/>
        </authorList>
    </citation>
    <scope>NUCLEOTIDE SEQUENCE [LARGE SCALE GENOMIC DNA]</scope>
    <source>
        <strain evidence="17">DSM 45460</strain>
    </source>
</reference>
<comment type="subcellular location">
    <subcellularLocation>
        <location evidence="1">Membrane</location>
        <topology evidence="1">Multi-pass membrane protein</topology>
    </subcellularLocation>
</comment>
<dbReference type="GO" id="GO:0008292">
    <property type="term" value="P:acetylcholine biosynthetic process"/>
    <property type="evidence" value="ECO:0007669"/>
    <property type="project" value="TreeGrafter"/>
</dbReference>
<keyword evidence="3" id="KW-0813">Transport</keyword>
<dbReference type="PANTHER" id="PTHR45897">
    <property type="entry name" value="HIGH-AFFINITY CHOLINE TRANSPORTER 1"/>
    <property type="match status" value="1"/>
</dbReference>
<feature type="transmembrane region" description="Helical" evidence="15">
    <location>
        <begin position="244"/>
        <end position="266"/>
    </location>
</feature>
<feature type="transmembrane region" description="Helical" evidence="15">
    <location>
        <begin position="213"/>
        <end position="237"/>
    </location>
</feature>
<accession>A0A1G9EUT9</accession>
<evidence type="ECO:0000256" key="4">
    <source>
        <dbReference type="ARBA" id="ARBA00022692"/>
    </source>
</evidence>
<evidence type="ECO:0000256" key="13">
    <source>
        <dbReference type="RuleBase" id="RU362091"/>
    </source>
</evidence>
<keyword evidence="6" id="KW-0530">Neurotransmitter biosynthesis</keyword>
<keyword evidence="12" id="KW-0739">Sodium transport</keyword>
<dbReference type="Gene3D" id="1.20.1730.10">
    <property type="entry name" value="Sodium/glucose cotransporter"/>
    <property type="match status" value="1"/>
</dbReference>
<evidence type="ECO:0000256" key="8">
    <source>
        <dbReference type="ARBA" id="ARBA00023053"/>
    </source>
</evidence>
<dbReference type="CDD" id="cd11474">
    <property type="entry name" value="SLC5sbd_CHT"/>
    <property type="match status" value="1"/>
</dbReference>
<name>A0A1G9EUT9_ACTMZ</name>
<organism evidence="16 17">
    <name type="scientific">Actinopolyspora mzabensis</name>
    <dbReference type="NCBI Taxonomy" id="995066"/>
    <lineage>
        <taxon>Bacteria</taxon>
        <taxon>Bacillati</taxon>
        <taxon>Actinomycetota</taxon>
        <taxon>Actinomycetes</taxon>
        <taxon>Actinopolysporales</taxon>
        <taxon>Actinopolysporaceae</taxon>
        <taxon>Actinopolyspora</taxon>
    </lineage>
</organism>
<keyword evidence="4 15" id="KW-0812">Transmembrane</keyword>
<feature type="transmembrane region" description="Helical" evidence="15">
    <location>
        <begin position="135"/>
        <end position="155"/>
    </location>
</feature>
<dbReference type="GO" id="GO:0005307">
    <property type="term" value="F:choline:sodium symporter activity"/>
    <property type="evidence" value="ECO:0007669"/>
    <property type="project" value="TreeGrafter"/>
</dbReference>
<dbReference type="Pfam" id="PF00474">
    <property type="entry name" value="SSF"/>
    <property type="match status" value="1"/>
</dbReference>
<feature type="transmembrane region" description="Helical" evidence="15">
    <location>
        <begin position="438"/>
        <end position="457"/>
    </location>
</feature>
<evidence type="ECO:0000256" key="5">
    <source>
        <dbReference type="ARBA" id="ARBA00022847"/>
    </source>
</evidence>
<dbReference type="InterPro" id="IPR001734">
    <property type="entry name" value="Na/solute_symporter"/>
</dbReference>
<evidence type="ECO:0000256" key="14">
    <source>
        <dbReference type="SAM" id="MobiDB-lite"/>
    </source>
</evidence>
<feature type="transmembrane region" description="Helical" evidence="15">
    <location>
        <begin position="491"/>
        <end position="507"/>
    </location>
</feature>
<keyword evidence="17" id="KW-1185">Reference proteome</keyword>
<dbReference type="GO" id="GO:0005886">
    <property type="term" value="C:plasma membrane"/>
    <property type="evidence" value="ECO:0007669"/>
    <property type="project" value="TreeGrafter"/>
</dbReference>
<feature type="transmembrane region" description="Helical" evidence="15">
    <location>
        <begin position="527"/>
        <end position="550"/>
    </location>
</feature>
<proteinExistence type="inferred from homology"/>
<gene>
    <name evidence="16" type="ORF">SAMN04487820_11319</name>
</gene>
<evidence type="ECO:0000256" key="12">
    <source>
        <dbReference type="ARBA" id="ARBA00023201"/>
    </source>
</evidence>
<evidence type="ECO:0000313" key="16">
    <source>
        <dbReference type="EMBL" id="SDK79909.1"/>
    </source>
</evidence>
<feature type="transmembrane region" description="Helical" evidence="15">
    <location>
        <begin position="105"/>
        <end position="123"/>
    </location>
</feature>
<keyword evidence="11" id="KW-0325">Glycoprotein</keyword>
<evidence type="ECO:0000256" key="10">
    <source>
        <dbReference type="ARBA" id="ARBA00023136"/>
    </source>
</evidence>
<keyword evidence="8" id="KW-0915">Sodium</keyword>
<feature type="transmembrane region" description="Helical" evidence="15">
    <location>
        <begin position="342"/>
        <end position="361"/>
    </location>
</feature>
<evidence type="ECO:0000256" key="1">
    <source>
        <dbReference type="ARBA" id="ARBA00004141"/>
    </source>
</evidence>
<evidence type="ECO:0000256" key="2">
    <source>
        <dbReference type="ARBA" id="ARBA00006434"/>
    </source>
</evidence>
<feature type="transmembrane region" description="Helical" evidence="15">
    <location>
        <begin position="301"/>
        <end position="321"/>
    </location>
</feature>